<dbReference type="InterPro" id="IPR051907">
    <property type="entry name" value="DoxX-like_oxidoreductase"/>
</dbReference>
<keyword evidence="4" id="KW-0812">Transmembrane</keyword>
<keyword evidence="3" id="KW-1003">Cell membrane</keyword>
<sequence length="132" mass="14321">MKFVNSHSIGLLFLRVFLGICVLMHGIFKLNHGIAGVKSMLIANGLPQIMSYGVYIGEVLAPLMIIFGVFTRFAAFILFGTCCVIFYVANASAPFSLTSYGGFVAEIVYLYIGGTICLMFCGGGKFSLTKDY</sequence>
<evidence type="ECO:0000313" key="7">
    <source>
        <dbReference type="EMBL" id="SUX10777.1"/>
    </source>
</evidence>
<dbReference type="PANTHER" id="PTHR33452:SF1">
    <property type="entry name" value="INNER MEMBRANE PROTEIN YPHA-RELATED"/>
    <property type="match status" value="1"/>
</dbReference>
<keyword evidence="8" id="KW-1185">Reference proteome</keyword>
<dbReference type="AlphaFoldDB" id="A0A381DJR3"/>
<evidence type="ECO:0000256" key="6">
    <source>
        <dbReference type="ARBA" id="ARBA00023136"/>
    </source>
</evidence>
<dbReference type="PANTHER" id="PTHR33452">
    <property type="entry name" value="OXIDOREDUCTASE CATD-RELATED"/>
    <property type="match status" value="1"/>
</dbReference>
<organism evidence="7 8">
    <name type="scientific">Campylobacter sputorum subsp. sputorum</name>
    <dbReference type="NCBI Taxonomy" id="32024"/>
    <lineage>
        <taxon>Bacteria</taxon>
        <taxon>Pseudomonadati</taxon>
        <taxon>Campylobacterota</taxon>
        <taxon>Epsilonproteobacteria</taxon>
        <taxon>Campylobacterales</taxon>
        <taxon>Campylobacteraceae</taxon>
        <taxon>Campylobacter</taxon>
    </lineage>
</organism>
<keyword evidence="6" id="KW-0472">Membrane</keyword>
<name>A0A381DJR3_9BACT</name>
<accession>A0A381DJR3</accession>
<evidence type="ECO:0000256" key="4">
    <source>
        <dbReference type="ARBA" id="ARBA00022692"/>
    </source>
</evidence>
<dbReference type="GeneID" id="93091406"/>
<evidence type="ECO:0000256" key="3">
    <source>
        <dbReference type="ARBA" id="ARBA00022475"/>
    </source>
</evidence>
<comment type="subcellular location">
    <subcellularLocation>
        <location evidence="1">Cell membrane</location>
        <topology evidence="1">Multi-pass membrane protein</topology>
    </subcellularLocation>
</comment>
<dbReference type="STRING" id="32024.GCA_000788295_01770"/>
<comment type="similarity">
    <text evidence="2">Belongs to the DoxX family.</text>
</comment>
<evidence type="ECO:0000256" key="2">
    <source>
        <dbReference type="ARBA" id="ARBA00006679"/>
    </source>
</evidence>
<dbReference type="InterPro" id="IPR032808">
    <property type="entry name" value="DoxX"/>
</dbReference>
<protein>
    <submittedName>
        <fullName evidence="7">DoxX</fullName>
    </submittedName>
</protein>
<dbReference type="Proteomes" id="UP000254920">
    <property type="component" value="Unassembled WGS sequence"/>
</dbReference>
<proteinExistence type="inferred from homology"/>
<dbReference type="EMBL" id="UFVD01000001">
    <property type="protein sequence ID" value="SUX10777.1"/>
    <property type="molecule type" value="Genomic_DNA"/>
</dbReference>
<evidence type="ECO:0000256" key="5">
    <source>
        <dbReference type="ARBA" id="ARBA00022989"/>
    </source>
</evidence>
<dbReference type="OrthoDB" id="280866at2"/>
<dbReference type="RefSeq" id="WP_089183148.1">
    <property type="nucleotide sequence ID" value="NZ_CP043427.1"/>
</dbReference>
<reference evidence="7 8" key="1">
    <citation type="submission" date="2018-06" db="EMBL/GenBank/DDBJ databases">
        <authorList>
            <consortium name="Pathogen Informatics"/>
            <person name="Doyle S."/>
        </authorList>
    </citation>
    <scope>NUCLEOTIDE SEQUENCE [LARGE SCALE GENOMIC DNA]</scope>
    <source>
        <strain evidence="7 8">NCTC12475</strain>
    </source>
</reference>
<evidence type="ECO:0000256" key="1">
    <source>
        <dbReference type="ARBA" id="ARBA00004651"/>
    </source>
</evidence>
<dbReference type="GO" id="GO:0005886">
    <property type="term" value="C:plasma membrane"/>
    <property type="evidence" value="ECO:0007669"/>
    <property type="project" value="UniProtKB-SubCell"/>
</dbReference>
<gene>
    <name evidence="7" type="ORF">NCTC12475_00984</name>
</gene>
<evidence type="ECO:0000313" key="8">
    <source>
        <dbReference type="Proteomes" id="UP000254920"/>
    </source>
</evidence>
<keyword evidence="5" id="KW-1133">Transmembrane helix</keyword>
<dbReference type="Pfam" id="PF07681">
    <property type="entry name" value="DoxX"/>
    <property type="match status" value="1"/>
</dbReference>